<accession>A0A1S9ZVH9</accession>
<proteinExistence type="inferred from homology"/>
<dbReference type="GO" id="GO:0006270">
    <property type="term" value="P:DNA replication initiation"/>
    <property type="evidence" value="ECO:0007669"/>
    <property type="project" value="InterPro"/>
</dbReference>
<dbReference type="InterPro" id="IPR000525">
    <property type="entry name" value="Initiator_Rep_WH1"/>
</dbReference>
<evidence type="ECO:0000313" key="6">
    <source>
        <dbReference type="Proteomes" id="UP000190435"/>
    </source>
</evidence>
<evidence type="ECO:0000256" key="1">
    <source>
        <dbReference type="ARBA" id="ARBA00038283"/>
    </source>
</evidence>
<dbReference type="RefSeq" id="WP_078277408.1">
    <property type="nucleotide sequence ID" value="NZ_CAACXO010000071.1"/>
</dbReference>
<dbReference type="SUPFAM" id="SSF46785">
    <property type="entry name" value="Winged helix' DNA-binding domain"/>
    <property type="match status" value="2"/>
</dbReference>
<dbReference type="OrthoDB" id="9122127at2"/>
<evidence type="ECO:0000313" key="7">
    <source>
        <dbReference type="Proteomes" id="UP000255279"/>
    </source>
</evidence>
<comment type="similarity">
    <text evidence="1">Belongs to the initiator RepB protein family.</text>
</comment>
<evidence type="ECO:0000313" key="5">
    <source>
        <dbReference type="EMBL" id="STZ13552.1"/>
    </source>
</evidence>
<dbReference type="EMBL" id="MUXU01000074">
    <property type="protein sequence ID" value="OOR87413.1"/>
    <property type="molecule type" value="Genomic_DNA"/>
</dbReference>
<organism evidence="4 6">
    <name type="scientific">Moraxella caviae</name>
    <dbReference type="NCBI Taxonomy" id="34060"/>
    <lineage>
        <taxon>Bacteria</taxon>
        <taxon>Pseudomonadati</taxon>
        <taxon>Pseudomonadota</taxon>
        <taxon>Gammaproteobacteria</taxon>
        <taxon>Moraxellales</taxon>
        <taxon>Moraxellaceae</taxon>
        <taxon>Moraxella</taxon>
    </lineage>
</organism>
<name>A0A1S9ZVH9_9GAMM</name>
<evidence type="ECO:0000256" key="2">
    <source>
        <dbReference type="SAM" id="Coils"/>
    </source>
</evidence>
<dbReference type="EMBL" id="UGQE01000002">
    <property type="protein sequence ID" value="STZ13552.1"/>
    <property type="molecule type" value="Genomic_DNA"/>
</dbReference>
<dbReference type="Pfam" id="PF21205">
    <property type="entry name" value="Rep3_C"/>
    <property type="match status" value="1"/>
</dbReference>
<sequence>MSNLDQKTQNLMGIFANIIEHIPHEQLNELVQASLQDSADKKAIHPSKNQWGQIYNNDYVVMQNRMLHAISHLTLNERRLVLMLATVVRGAVELNPTQKTFIITAEEFGTMFEIPQKRQYETLESVSKSLHGKVFYFWDFEANAKQAQITKKGKRVAEVGVSWVGKATYRHGEGKVELLLIDDVIEMLCIFDKHNTFTKHKKEWVSKLGAYGIILLQQIVAADHSDNVYKDEKGQIIDPYLRTVNYTIEFLRNKFDCVNTYPAFSDFKRYVLDKAIKDIHQHTPYRIEYKKVSEKRQVVSLDFTFKNTEAIVPKQVEDKDKDKIINWSNFKMTTKQLAMFADKIAAATGDNAEKVAERLSDVCRQERYVERLQELGFKPSAWYDDEEVKAMQAAHKQRQTLRQYERLKQQEREEAEKQAAEAAERERQQTLIKMGWFDAVMKYEALDADAKAAVQQAYISRLDSTDAGVAKSKFALAKRLRIRETATAIDDHQTFIDVINLL</sequence>
<dbReference type="Gene3D" id="1.10.10.10">
    <property type="entry name" value="Winged helix-like DNA-binding domain superfamily/Winged helix DNA-binding domain"/>
    <property type="match status" value="2"/>
</dbReference>
<dbReference type="GO" id="GO:0003887">
    <property type="term" value="F:DNA-directed DNA polymerase activity"/>
    <property type="evidence" value="ECO:0007669"/>
    <property type="project" value="InterPro"/>
</dbReference>
<protein>
    <submittedName>
        <fullName evidence="5">Replication protein</fullName>
    </submittedName>
</protein>
<dbReference type="STRING" id="34060.B0181_10325"/>
<evidence type="ECO:0000259" key="3">
    <source>
        <dbReference type="Pfam" id="PF01051"/>
    </source>
</evidence>
<keyword evidence="2" id="KW-0175">Coiled coil</keyword>
<dbReference type="InterPro" id="IPR036390">
    <property type="entry name" value="WH_DNA-bd_sf"/>
</dbReference>
<dbReference type="Proteomes" id="UP000190435">
    <property type="component" value="Unassembled WGS sequence"/>
</dbReference>
<evidence type="ECO:0000313" key="4">
    <source>
        <dbReference type="EMBL" id="OOR87413.1"/>
    </source>
</evidence>
<reference evidence="4 6" key="1">
    <citation type="submission" date="2017-02" db="EMBL/GenBank/DDBJ databases">
        <title>Draft genome sequence of Moraxella caviae CCUG 355 type strain.</title>
        <authorList>
            <person name="Engstrom-Jakobsson H."/>
            <person name="Salva-Serra F."/>
            <person name="Thorell K."/>
            <person name="Gonzales-Siles L."/>
            <person name="Karlsson R."/>
            <person name="Boulund F."/>
            <person name="Engstrand L."/>
            <person name="Moore E."/>
        </authorList>
    </citation>
    <scope>NUCLEOTIDE SEQUENCE [LARGE SCALE GENOMIC DNA]</scope>
    <source>
        <strain evidence="4 6">CCUG 355</strain>
    </source>
</reference>
<dbReference type="AlphaFoldDB" id="A0A1S9ZVH9"/>
<feature type="domain" description="Initiator Rep protein WH1" evidence="3">
    <location>
        <begin position="60"/>
        <end position="208"/>
    </location>
</feature>
<keyword evidence="6" id="KW-1185">Reference proteome</keyword>
<dbReference type="Pfam" id="PF01051">
    <property type="entry name" value="Rep3_N"/>
    <property type="match status" value="1"/>
</dbReference>
<reference evidence="5 7" key="2">
    <citation type="submission" date="2018-06" db="EMBL/GenBank/DDBJ databases">
        <authorList>
            <consortium name="Pathogen Informatics"/>
            <person name="Doyle S."/>
        </authorList>
    </citation>
    <scope>NUCLEOTIDE SEQUENCE [LARGE SCALE GENOMIC DNA]</scope>
    <source>
        <strain evidence="5 7">NCTC10293</strain>
    </source>
</reference>
<dbReference type="InterPro" id="IPR036388">
    <property type="entry name" value="WH-like_DNA-bd_sf"/>
</dbReference>
<dbReference type="Proteomes" id="UP000255279">
    <property type="component" value="Unassembled WGS sequence"/>
</dbReference>
<feature type="coiled-coil region" evidence="2">
    <location>
        <begin position="394"/>
        <end position="428"/>
    </location>
</feature>
<gene>
    <name evidence="4" type="ORF">B0181_10325</name>
    <name evidence="5" type="ORF">NCTC10293_01126</name>
</gene>